<dbReference type="PROSITE" id="PS50935">
    <property type="entry name" value="SSB"/>
    <property type="match status" value="1"/>
</dbReference>
<dbReference type="EMBL" id="QGGY01000006">
    <property type="protein sequence ID" value="PWJ75450.1"/>
    <property type="molecule type" value="Genomic_DNA"/>
</dbReference>
<dbReference type="Pfam" id="PF00436">
    <property type="entry name" value="SSB"/>
    <property type="match status" value="1"/>
</dbReference>
<dbReference type="Gene3D" id="2.40.50.140">
    <property type="entry name" value="Nucleic acid-binding proteins"/>
    <property type="match status" value="2"/>
</dbReference>
<keyword evidence="4" id="KW-1185">Reference proteome</keyword>
<name>A0AB73T3F4_9FIRM</name>
<dbReference type="SUPFAM" id="SSF50249">
    <property type="entry name" value="Nucleic acid-binding proteins"/>
    <property type="match status" value="1"/>
</dbReference>
<comment type="caution">
    <text evidence="3">The sequence shown here is derived from an EMBL/GenBank/DDBJ whole genome shotgun (WGS) entry which is preliminary data.</text>
</comment>
<sequence>MRIDIFIYKIRKECFVKKKGEHLFMADKIIENNQVSIMGEIISGFTFSHEVFGEGFYMMDVLVKRLSDSADRIPVMISERLIDVTQDYQGEYIQIQGQFRSYNRHEEKKNRLVLSVFAREVSFVEEETDKMKSNQIYLDGYICKMPVYRKTPLGREIADMLVAVNRPYGKSDYIPCICWGRNARFTSGFEVGGHVQVWGRIQSREYVKKLEGDDTEKRIAYEVSVSKLEYEQ</sequence>
<evidence type="ECO:0000313" key="4">
    <source>
        <dbReference type="Proteomes" id="UP000245412"/>
    </source>
</evidence>
<evidence type="ECO:0000256" key="2">
    <source>
        <dbReference type="PROSITE-ProRule" id="PRU00252"/>
    </source>
</evidence>
<gene>
    <name evidence="3" type="ORF">C7383_10620</name>
</gene>
<dbReference type="InterPro" id="IPR000424">
    <property type="entry name" value="Primosome_PriB/ssb"/>
</dbReference>
<dbReference type="Proteomes" id="UP000245412">
    <property type="component" value="Unassembled WGS sequence"/>
</dbReference>
<dbReference type="AlphaFoldDB" id="A0AB73T3F4"/>
<organism evidence="3 4">
    <name type="scientific">Murimonas intestini</name>
    <dbReference type="NCBI Taxonomy" id="1337051"/>
    <lineage>
        <taxon>Bacteria</taxon>
        <taxon>Bacillati</taxon>
        <taxon>Bacillota</taxon>
        <taxon>Clostridia</taxon>
        <taxon>Lachnospirales</taxon>
        <taxon>Lachnospiraceae</taxon>
        <taxon>Murimonas</taxon>
    </lineage>
</organism>
<dbReference type="NCBIfam" id="NF004476">
    <property type="entry name" value="PRK05813.1"/>
    <property type="match status" value="1"/>
</dbReference>
<protein>
    <submittedName>
        <fullName evidence="3">Single-stranded DNA-binding protein</fullName>
    </submittedName>
</protein>
<evidence type="ECO:0000313" key="3">
    <source>
        <dbReference type="EMBL" id="PWJ75450.1"/>
    </source>
</evidence>
<dbReference type="InterPro" id="IPR012340">
    <property type="entry name" value="NA-bd_OB-fold"/>
</dbReference>
<keyword evidence="1 2" id="KW-0238">DNA-binding</keyword>
<accession>A0AB73T3F4</accession>
<dbReference type="GO" id="GO:0003697">
    <property type="term" value="F:single-stranded DNA binding"/>
    <property type="evidence" value="ECO:0007669"/>
    <property type="project" value="InterPro"/>
</dbReference>
<reference evidence="3 4" key="1">
    <citation type="submission" date="2018-05" db="EMBL/GenBank/DDBJ databases">
        <authorList>
            <person name="Goeker M."/>
            <person name="Huntemann M."/>
            <person name="Clum A."/>
            <person name="Pillay M."/>
            <person name="Palaniappan K."/>
            <person name="Varghese N."/>
            <person name="Mikhailova N."/>
            <person name="Stamatis D."/>
            <person name="Reddy T."/>
            <person name="Daum C."/>
            <person name="Shapiro N."/>
            <person name="Ivanova N."/>
            <person name="Kyrpides N."/>
            <person name="Woyke T."/>
        </authorList>
    </citation>
    <scope>NUCLEOTIDE SEQUENCE [LARGE SCALE GENOMIC DNA]</scope>
    <source>
        <strain evidence="3 4">DSM 26524</strain>
    </source>
</reference>
<proteinExistence type="predicted"/>
<evidence type="ECO:0000256" key="1">
    <source>
        <dbReference type="ARBA" id="ARBA00023125"/>
    </source>
</evidence>